<keyword evidence="2" id="KW-1185">Reference proteome</keyword>
<accession>A0ACC1SBK6</accession>
<comment type="caution">
    <text evidence="1">The sequence shown here is derived from an EMBL/GenBank/DDBJ whole genome shotgun (WGS) entry which is preliminary data.</text>
</comment>
<evidence type="ECO:0000313" key="1">
    <source>
        <dbReference type="EMBL" id="KAJ3536178.1"/>
    </source>
</evidence>
<proteinExistence type="predicted"/>
<sequence>MNSPSPAIDHDFEFEEMLHFPWDETLPRTFGPSPTTWPNIPLPSEADSIKSWDHFSDEELAEKLLPDAKSPNFEAKAFYFRILREWLLNCDSNHDECQLSLTDHEFWPKRVIFVGDHQHLRLVEEPSGDRDYLVLSHCWGSPTDQEWNRFCTTPNNYHSRLDGFRLDDLPKTFRDAVEVTRELGKQYLWIDALCIIQGSHGEWQSEASRMERVFANAYCTIAADSARGWKDGFLEPSLWDQIVPGSMECDCRFDLDVDEGSLMKRAWVIQERVLSRRIIHFTASHTNVTHTYWECGDEVRCQQFSKLSLPIGKQRFIMDPYFPSLLMKAGYYRSLEFIQFLLGKYSQCGLTYKSDRDMAISSLLGRMGHELATSVRYGIIRCFLGSLLSWKRTAKEMTPPIDFGQRTVPSWSWMAYDGSIEFIVNYRYELEIPRPTDLEFTQDGKELKVKVREFENCRLGENEGDNEYAVCGRDGKVGSLWYDMKGQIEFNYCVVVGSGKTSAVVGNPKTYYVVMVQEKPDRGCYVRLGAGTLDEGYVSTKSEAGRLL</sequence>
<protein>
    <submittedName>
        <fullName evidence="1">Uncharacterized protein</fullName>
    </submittedName>
</protein>
<dbReference type="Proteomes" id="UP001148629">
    <property type="component" value="Unassembled WGS sequence"/>
</dbReference>
<organism evidence="1 2">
    <name type="scientific">Fusarium decemcellulare</name>
    <dbReference type="NCBI Taxonomy" id="57161"/>
    <lineage>
        <taxon>Eukaryota</taxon>
        <taxon>Fungi</taxon>
        <taxon>Dikarya</taxon>
        <taxon>Ascomycota</taxon>
        <taxon>Pezizomycotina</taxon>
        <taxon>Sordariomycetes</taxon>
        <taxon>Hypocreomycetidae</taxon>
        <taxon>Hypocreales</taxon>
        <taxon>Nectriaceae</taxon>
        <taxon>Fusarium</taxon>
        <taxon>Fusarium decemcellulare species complex</taxon>
    </lineage>
</organism>
<evidence type="ECO:0000313" key="2">
    <source>
        <dbReference type="Proteomes" id="UP001148629"/>
    </source>
</evidence>
<gene>
    <name evidence="1" type="ORF">NM208_g6831</name>
</gene>
<dbReference type="EMBL" id="JANRMS010000660">
    <property type="protein sequence ID" value="KAJ3536178.1"/>
    <property type="molecule type" value="Genomic_DNA"/>
</dbReference>
<name>A0ACC1SBK6_9HYPO</name>
<reference evidence="1" key="1">
    <citation type="submission" date="2022-08" db="EMBL/GenBank/DDBJ databases">
        <title>Genome Sequence of Fusarium decemcellulare.</title>
        <authorList>
            <person name="Buettner E."/>
        </authorList>
    </citation>
    <scope>NUCLEOTIDE SEQUENCE</scope>
    <source>
        <strain evidence="1">Babe19</strain>
    </source>
</reference>